<dbReference type="PROSITE" id="PS50878">
    <property type="entry name" value="RT_POL"/>
    <property type="match status" value="1"/>
</dbReference>
<evidence type="ECO:0000313" key="4">
    <source>
        <dbReference type="Proteomes" id="UP001497623"/>
    </source>
</evidence>
<name>A0AAV2SC57_MEGNR</name>
<gene>
    <name evidence="2" type="ORF">MNOR_LOCUS20738</name>
    <name evidence="3" type="ORF">MNOR_LOCUS34530</name>
</gene>
<comment type="caution">
    <text evidence="3">The sequence shown here is derived from an EMBL/GenBank/DDBJ whole genome shotgun (WGS) entry which is preliminary data.</text>
</comment>
<reference evidence="3 4" key="1">
    <citation type="submission" date="2024-05" db="EMBL/GenBank/DDBJ databases">
        <authorList>
            <person name="Wallberg A."/>
        </authorList>
    </citation>
    <scope>NUCLEOTIDE SEQUENCE [LARGE SCALE GENOMIC DNA]</scope>
</reference>
<sequence>MIPKSPTPTSNPEKYRPISLLNFMGKAFAKLINNKLIKYFENNNTIKDTQHGFRRKRGTTSLLANLYERISREKGTDRRTLVTMVTRDVQKAFDKVWHKSIIYKLLQAGVDKKLT</sequence>
<dbReference type="Proteomes" id="UP001497623">
    <property type="component" value="Unassembled WGS sequence"/>
</dbReference>
<organism evidence="3 4">
    <name type="scientific">Meganyctiphanes norvegica</name>
    <name type="common">Northern krill</name>
    <name type="synonym">Thysanopoda norvegica</name>
    <dbReference type="NCBI Taxonomy" id="48144"/>
    <lineage>
        <taxon>Eukaryota</taxon>
        <taxon>Metazoa</taxon>
        <taxon>Ecdysozoa</taxon>
        <taxon>Arthropoda</taxon>
        <taxon>Crustacea</taxon>
        <taxon>Multicrustacea</taxon>
        <taxon>Malacostraca</taxon>
        <taxon>Eumalacostraca</taxon>
        <taxon>Eucarida</taxon>
        <taxon>Euphausiacea</taxon>
        <taxon>Euphausiidae</taxon>
        <taxon>Meganyctiphanes</taxon>
    </lineage>
</organism>
<evidence type="ECO:0000259" key="1">
    <source>
        <dbReference type="PROSITE" id="PS50878"/>
    </source>
</evidence>
<feature type="non-terminal residue" evidence="3">
    <location>
        <position position="115"/>
    </location>
</feature>
<dbReference type="Pfam" id="PF00078">
    <property type="entry name" value="RVT_1"/>
    <property type="match status" value="1"/>
</dbReference>
<accession>A0AAV2SC57</accession>
<feature type="domain" description="Reverse transcriptase" evidence="1">
    <location>
        <begin position="1"/>
        <end position="115"/>
    </location>
</feature>
<dbReference type="PANTHER" id="PTHR19446">
    <property type="entry name" value="REVERSE TRANSCRIPTASES"/>
    <property type="match status" value="1"/>
</dbReference>
<dbReference type="EMBL" id="CAXKWB010053576">
    <property type="protein sequence ID" value="CAL4174477.1"/>
    <property type="molecule type" value="Genomic_DNA"/>
</dbReference>
<keyword evidence="4" id="KW-1185">Reference proteome</keyword>
<dbReference type="InterPro" id="IPR000477">
    <property type="entry name" value="RT_dom"/>
</dbReference>
<protein>
    <recommendedName>
        <fullName evidence="1">Reverse transcriptase domain-containing protein</fullName>
    </recommendedName>
</protein>
<proteinExistence type="predicted"/>
<evidence type="ECO:0000313" key="3">
    <source>
        <dbReference type="EMBL" id="CAL4174477.1"/>
    </source>
</evidence>
<dbReference type="EMBL" id="CAXKWB010016219">
    <property type="protein sequence ID" value="CAL4115777.1"/>
    <property type="molecule type" value="Genomic_DNA"/>
</dbReference>
<dbReference type="AlphaFoldDB" id="A0AAV2SC57"/>
<evidence type="ECO:0000313" key="2">
    <source>
        <dbReference type="EMBL" id="CAL4115777.1"/>
    </source>
</evidence>